<dbReference type="EMBL" id="BX284602">
    <property type="protein sequence ID" value="CCD66142.2"/>
    <property type="molecule type" value="Genomic_DNA"/>
</dbReference>
<dbReference type="KEGG" id="cel:CELE_T24H7.8"/>
<protein>
    <submittedName>
        <fullName evidence="2">Small vasohibin-binding protein</fullName>
    </submittedName>
</protein>
<dbReference type="HOGENOM" id="CLU_3016178_0_0_1"/>
<dbReference type="CTD" id="13185313"/>
<name>G1K0U8_CAEEL</name>
<dbReference type="SMR" id="G1K0U8"/>
<dbReference type="RefSeq" id="NP_001254111.2">
    <property type="nucleotide sequence ID" value="NM_001267182.2"/>
</dbReference>
<reference evidence="2 3" key="1">
    <citation type="journal article" date="1998" name="Science">
        <title>Genome sequence of the nematode C. elegans: a platform for investigating biology.</title>
        <authorList>
            <consortium name="The C. elegans sequencing consortium"/>
            <person name="Sulson J.E."/>
            <person name="Waterston R."/>
        </authorList>
    </citation>
    <scope>NUCLEOTIDE SEQUENCE [LARGE SCALE GENOMIC DNA]</scope>
    <source>
        <strain evidence="2 3">Bristol N2</strain>
    </source>
</reference>
<dbReference type="GeneID" id="13185313"/>
<dbReference type="AlphaFoldDB" id="G1K0U8"/>
<feature type="region of interest" description="Disordered" evidence="1">
    <location>
        <begin position="26"/>
        <end position="72"/>
    </location>
</feature>
<dbReference type="WormBase" id="T24H7.8">
    <property type="protein sequence ID" value="CE50150"/>
    <property type="gene ID" value="WBGene00206412"/>
</dbReference>
<proteinExistence type="predicted"/>
<feature type="compositionally biased region" description="Basic and acidic residues" evidence="1">
    <location>
        <begin position="63"/>
        <end position="72"/>
    </location>
</feature>
<dbReference type="Proteomes" id="UP000001940">
    <property type="component" value="Chromosome II"/>
</dbReference>
<dbReference type="Bgee" id="WBGene00206412">
    <property type="expression patterns" value="Expressed in embryo and 2 other cell types or tissues"/>
</dbReference>
<dbReference type="InParanoid" id="G1K0U8"/>
<evidence type="ECO:0000256" key="1">
    <source>
        <dbReference type="SAM" id="MobiDB-lite"/>
    </source>
</evidence>
<gene>
    <name evidence="2" type="ORF">CELE_T24H7.8</name>
    <name evidence="2 4" type="ORF">T24H7.8</name>
</gene>
<organism evidence="2 3">
    <name type="scientific">Caenorhabditis elegans</name>
    <dbReference type="NCBI Taxonomy" id="6239"/>
    <lineage>
        <taxon>Eukaryota</taxon>
        <taxon>Metazoa</taxon>
        <taxon>Ecdysozoa</taxon>
        <taxon>Nematoda</taxon>
        <taxon>Chromadorea</taxon>
        <taxon>Rhabditida</taxon>
        <taxon>Rhabditina</taxon>
        <taxon>Rhabditomorpha</taxon>
        <taxon>Rhabditoidea</taxon>
        <taxon>Rhabditidae</taxon>
        <taxon>Peloderinae</taxon>
        <taxon>Caenorhabditis</taxon>
    </lineage>
</organism>
<dbReference type="PaxDb" id="6239-T24H7.8"/>
<accession>G1K0U8</accession>
<feature type="compositionally biased region" description="Basic and acidic residues" evidence="1">
    <location>
        <begin position="44"/>
        <end position="53"/>
    </location>
</feature>
<dbReference type="AGR" id="WB:WBGene00206412"/>
<evidence type="ECO:0000313" key="2">
    <source>
        <dbReference type="EMBL" id="CCD66142.2"/>
    </source>
</evidence>
<sequence length="96" mass="11482">MVRKTNKEHKDVSVQITRFKNEKSRCDRSDFLKSQKKKPSMPLDHLKDKEMLKNRRLQKRNVKRENQRRKDVSLAAAHHIEKCIDSLQNMNVEPSK</sequence>
<evidence type="ECO:0000313" key="4">
    <source>
        <dbReference type="WormBase" id="T24H7.8"/>
    </source>
</evidence>
<evidence type="ECO:0000313" key="3">
    <source>
        <dbReference type="Proteomes" id="UP000001940"/>
    </source>
</evidence>
<keyword evidence="3" id="KW-1185">Reference proteome</keyword>